<name>A0A1V9YFV1_ACHHY</name>
<accession>A0A1V9YFV1</accession>
<keyword evidence="2" id="KW-1185">Reference proteome</keyword>
<evidence type="ECO:0000313" key="2">
    <source>
        <dbReference type="Proteomes" id="UP000243579"/>
    </source>
</evidence>
<dbReference type="AlphaFoldDB" id="A0A1V9YFV1"/>
<dbReference type="OrthoDB" id="57629at2759"/>
<proteinExistence type="predicted"/>
<organism evidence="1 2">
    <name type="scientific">Achlya hypogyna</name>
    <name type="common">Oomycete</name>
    <name type="synonym">Protoachlya hypogyna</name>
    <dbReference type="NCBI Taxonomy" id="1202772"/>
    <lineage>
        <taxon>Eukaryota</taxon>
        <taxon>Sar</taxon>
        <taxon>Stramenopiles</taxon>
        <taxon>Oomycota</taxon>
        <taxon>Saprolegniomycetes</taxon>
        <taxon>Saprolegniales</taxon>
        <taxon>Achlyaceae</taxon>
        <taxon>Achlya</taxon>
    </lineage>
</organism>
<protein>
    <submittedName>
        <fullName evidence="1">Uncharacterized protein</fullName>
    </submittedName>
</protein>
<gene>
    <name evidence="1" type="ORF">ACHHYP_13226</name>
</gene>
<comment type="caution">
    <text evidence="1">The sequence shown here is derived from an EMBL/GenBank/DDBJ whole genome shotgun (WGS) entry which is preliminary data.</text>
</comment>
<sequence length="233" mass="25242">MTMGGVVECMTNSTGSTCVQVKSQSACLELQKTPLLYTPLPCNSAKCKSLYGNRGGAWCDASLPYVSNAPWQCLPNVETPVRRVASGDVECMSRDGFSCVYTPTFADCVRYQLTPVTPLQPLVCGAMLKSINRFTGYDIPAHWCARAQPLLSKQPWKCVDGISTPVRRNVKGDVECMSMNGHDCVQGACEANLIVPVAPMNPLTCGAAHKTQWGITGYDDATHWCSIALKKLP</sequence>
<dbReference type="EMBL" id="JNBR01001847">
    <property type="protein sequence ID" value="OQR84582.1"/>
    <property type="molecule type" value="Genomic_DNA"/>
</dbReference>
<dbReference type="Proteomes" id="UP000243579">
    <property type="component" value="Unassembled WGS sequence"/>
</dbReference>
<evidence type="ECO:0000313" key="1">
    <source>
        <dbReference type="EMBL" id="OQR84582.1"/>
    </source>
</evidence>
<reference evidence="1 2" key="1">
    <citation type="journal article" date="2014" name="Genome Biol. Evol.">
        <title>The secreted proteins of Achlya hypogyna and Thraustotheca clavata identify the ancestral oomycete secretome and reveal gene acquisitions by horizontal gene transfer.</title>
        <authorList>
            <person name="Misner I."/>
            <person name="Blouin N."/>
            <person name="Leonard G."/>
            <person name="Richards T.A."/>
            <person name="Lane C.E."/>
        </authorList>
    </citation>
    <scope>NUCLEOTIDE SEQUENCE [LARGE SCALE GENOMIC DNA]</scope>
    <source>
        <strain evidence="1 2">ATCC 48635</strain>
    </source>
</reference>